<sequence length="114" mass="13060">MMTIGFSSKLCDLPNNNENGMESLSNMRYKCRKDLIVSLQRYIRASRPLTLSFFDSIVDMSPLPPSLKEVGSCAIAIHLLDTCFRIRYATYYTNVRHMSVQIRTLTLFILLTTS</sequence>
<protein>
    <submittedName>
        <fullName evidence="2">NR LBD domain-containing protein</fullName>
    </submittedName>
</protein>
<reference evidence="2" key="1">
    <citation type="submission" date="2016-11" db="UniProtKB">
        <authorList>
            <consortium name="WormBaseParasite"/>
        </authorList>
    </citation>
    <scope>IDENTIFICATION</scope>
</reference>
<keyword evidence="1" id="KW-1185">Reference proteome</keyword>
<evidence type="ECO:0000313" key="1">
    <source>
        <dbReference type="Proteomes" id="UP000095282"/>
    </source>
</evidence>
<proteinExistence type="predicted"/>
<organism evidence="1 2">
    <name type="scientific">Caenorhabditis tropicalis</name>
    <dbReference type="NCBI Taxonomy" id="1561998"/>
    <lineage>
        <taxon>Eukaryota</taxon>
        <taxon>Metazoa</taxon>
        <taxon>Ecdysozoa</taxon>
        <taxon>Nematoda</taxon>
        <taxon>Chromadorea</taxon>
        <taxon>Rhabditida</taxon>
        <taxon>Rhabditina</taxon>
        <taxon>Rhabditomorpha</taxon>
        <taxon>Rhabditoidea</taxon>
        <taxon>Rhabditidae</taxon>
        <taxon>Peloderinae</taxon>
        <taxon>Caenorhabditis</taxon>
    </lineage>
</organism>
<dbReference type="Proteomes" id="UP000095282">
    <property type="component" value="Unplaced"/>
</dbReference>
<name>A0A1I7U9Y8_9PELO</name>
<dbReference type="AlphaFoldDB" id="A0A1I7U9Y8"/>
<accession>A0A1I7U9Y8</accession>
<evidence type="ECO:0000313" key="2">
    <source>
        <dbReference type="WBParaSite" id="Csp11.Scaffold629.g16360.t1"/>
    </source>
</evidence>
<dbReference type="WBParaSite" id="Csp11.Scaffold629.g16360.t1">
    <property type="protein sequence ID" value="Csp11.Scaffold629.g16360.t1"/>
    <property type="gene ID" value="Csp11.Scaffold629.g16360"/>
</dbReference>